<organism evidence="3 4">
    <name type="scientific">Mycena pura</name>
    <dbReference type="NCBI Taxonomy" id="153505"/>
    <lineage>
        <taxon>Eukaryota</taxon>
        <taxon>Fungi</taxon>
        <taxon>Dikarya</taxon>
        <taxon>Basidiomycota</taxon>
        <taxon>Agaricomycotina</taxon>
        <taxon>Agaricomycetes</taxon>
        <taxon>Agaricomycetidae</taxon>
        <taxon>Agaricales</taxon>
        <taxon>Marasmiineae</taxon>
        <taxon>Mycenaceae</taxon>
        <taxon>Mycena</taxon>
    </lineage>
</organism>
<gene>
    <name evidence="3" type="ORF">GGX14DRAFT_458337</name>
</gene>
<keyword evidence="4" id="KW-1185">Reference proteome</keyword>
<feature type="chain" id="PRO_5041958217" description="Ricin B lectin domain-containing protein" evidence="1">
    <location>
        <begin position="22"/>
        <end position="174"/>
    </location>
</feature>
<dbReference type="Proteomes" id="UP001219525">
    <property type="component" value="Unassembled WGS sequence"/>
</dbReference>
<accession>A0AAD6VFI4</accession>
<name>A0AAD6VFI4_9AGAR</name>
<protein>
    <recommendedName>
        <fullName evidence="2">Ricin B lectin domain-containing protein</fullName>
    </recommendedName>
</protein>
<dbReference type="InterPro" id="IPR000772">
    <property type="entry name" value="Ricin_B_lectin"/>
</dbReference>
<dbReference type="PROSITE" id="PS51257">
    <property type="entry name" value="PROKAR_LIPOPROTEIN"/>
    <property type="match status" value="1"/>
</dbReference>
<evidence type="ECO:0000256" key="1">
    <source>
        <dbReference type="SAM" id="SignalP"/>
    </source>
</evidence>
<dbReference type="Gene3D" id="2.80.10.50">
    <property type="match status" value="1"/>
</dbReference>
<reference evidence="3" key="1">
    <citation type="submission" date="2023-03" db="EMBL/GenBank/DDBJ databases">
        <title>Massive genome expansion in bonnet fungi (Mycena s.s.) driven by repeated elements and novel gene families across ecological guilds.</title>
        <authorList>
            <consortium name="Lawrence Berkeley National Laboratory"/>
            <person name="Harder C.B."/>
            <person name="Miyauchi S."/>
            <person name="Viragh M."/>
            <person name="Kuo A."/>
            <person name="Thoen E."/>
            <person name="Andreopoulos B."/>
            <person name="Lu D."/>
            <person name="Skrede I."/>
            <person name="Drula E."/>
            <person name="Henrissat B."/>
            <person name="Morin E."/>
            <person name="Kohler A."/>
            <person name="Barry K."/>
            <person name="LaButti K."/>
            <person name="Morin E."/>
            <person name="Salamov A."/>
            <person name="Lipzen A."/>
            <person name="Mereny Z."/>
            <person name="Hegedus B."/>
            <person name="Baldrian P."/>
            <person name="Stursova M."/>
            <person name="Weitz H."/>
            <person name="Taylor A."/>
            <person name="Grigoriev I.V."/>
            <person name="Nagy L.G."/>
            <person name="Martin F."/>
            <person name="Kauserud H."/>
        </authorList>
    </citation>
    <scope>NUCLEOTIDE SEQUENCE</scope>
    <source>
        <strain evidence="3">9144</strain>
    </source>
</reference>
<feature type="domain" description="Ricin B lectin" evidence="2">
    <location>
        <begin position="66"/>
        <end position="138"/>
    </location>
</feature>
<proteinExistence type="predicted"/>
<evidence type="ECO:0000313" key="3">
    <source>
        <dbReference type="EMBL" id="KAJ7205721.1"/>
    </source>
</evidence>
<evidence type="ECO:0000313" key="4">
    <source>
        <dbReference type="Proteomes" id="UP001219525"/>
    </source>
</evidence>
<dbReference type="Pfam" id="PF14200">
    <property type="entry name" value="RicinB_lectin_2"/>
    <property type="match status" value="1"/>
</dbReference>
<dbReference type="InterPro" id="IPR035992">
    <property type="entry name" value="Ricin_B-like_lectins"/>
</dbReference>
<keyword evidence="1" id="KW-0732">Signal</keyword>
<feature type="signal peptide" evidence="1">
    <location>
        <begin position="1"/>
        <end position="21"/>
    </location>
</feature>
<sequence length="174" mass="18005">MKLISAIATLTVTAVIQGAMAACSVPMDTGTVVIRDFQSNAFDLAYASSVDLTPVQTLNHKPGGGAQAWTIVADSKTGLYSIQNTGSGTYLSYTGAVTGMIPTCAQLCGHSAPFLWNITASGISNGCNIIEPSTGLVATSYKIINSATIGSTTPVTLQNFDGKVTQQIFTLANF</sequence>
<dbReference type="AlphaFoldDB" id="A0AAD6VFI4"/>
<dbReference type="SUPFAM" id="SSF50370">
    <property type="entry name" value="Ricin B-like lectins"/>
    <property type="match status" value="1"/>
</dbReference>
<evidence type="ECO:0000259" key="2">
    <source>
        <dbReference type="Pfam" id="PF14200"/>
    </source>
</evidence>
<comment type="caution">
    <text evidence="3">The sequence shown here is derived from an EMBL/GenBank/DDBJ whole genome shotgun (WGS) entry which is preliminary data.</text>
</comment>
<dbReference type="EMBL" id="JARJCW010000042">
    <property type="protein sequence ID" value="KAJ7205721.1"/>
    <property type="molecule type" value="Genomic_DNA"/>
</dbReference>